<evidence type="ECO:0000313" key="2">
    <source>
        <dbReference type="EMBL" id="MDU0352939.1"/>
    </source>
</evidence>
<comment type="caution">
    <text evidence="2">The sequence shown here is derived from an EMBL/GenBank/DDBJ whole genome shotgun (WGS) entry which is preliminary data.</text>
</comment>
<keyword evidence="2" id="KW-0808">Transferase</keyword>
<dbReference type="SUPFAM" id="SSF55729">
    <property type="entry name" value="Acyl-CoA N-acyltransferases (Nat)"/>
    <property type="match status" value="1"/>
</dbReference>
<keyword evidence="3" id="KW-1185">Reference proteome</keyword>
<dbReference type="InterPro" id="IPR016181">
    <property type="entry name" value="Acyl_CoA_acyltransferase"/>
</dbReference>
<proteinExistence type="predicted"/>
<feature type="domain" description="N-acetyltransferase" evidence="1">
    <location>
        <begin position="7"/>
        <end position="159"/>
    </location>
</feature>
<dbReference type="CDD" id="cd04301">
    <property type="entry name" value="NAT_SF"/>
    <property type="match status" value="1"/>
</dbReference>
<name>A0ABU3SSE6_9ALTE</name>
<dbReference type="Pfam" id="PF13673">
    <property type="entry name" value="Acetyltransf_10"/>
    <property type="match status" value="1"/>
</dbReference>
<dbReference type="EC" id="2.3.1.-" evidence="2"/>
<gene>
    <name evidence="2" type="ORF">RS130_02470</name>
</gene>
<sequence>MHNIQRFQLQAASIEDAAALSELAIRSKGYWDYTAEFLKDCQQELTYTAAQIAADNWCFVVAKDNTTASLAGFYALHFTQQHQVELSALFVSPCCIGEKLGKQLFEHAISNSKKHHCSKMQIQSDPFAEGFYLSQGAIKVGEAESQSIPGRFLPLLNMPL</sequence>
<accession>A0ABU3SSE6</accession>
<dbReference type="RefSeq" id="WP_316024641.1">
    <property type="nucleotide sequence ID" value="NZ_JAWDIO010000002.1"/>
</dbReference>
<protein>
    <submittedName>
        <fullName evidence="2">GNAT family N-acetyltransferase</fullName>
        <ecNumber evidence="2">2.3.1.-</ecNumber>
    </submittedName>
</protein>
<dbReference type="PROSITE" id="PS51186">
    <property type="entry name" value="GNAT"/>
    <property type="match status" value="1"/>
</dbReference>
<dbReference type="EMBL" id="JAWDIO010000002">
    <property type="protein sequence ID" value="MDU0352939.1"/>
    <property type="molecule type" value="Genomic_DNA"/>
</dbReference>
<dbReference type="GO" id="GO:0016746">
    <property type="term" value="F:acyltransferase activity"/>
    <property type="evidence" value="ECO:0007669"/>
    <property type="project" value="UniProtKB-KW"/>
</dbReference>
<dbReference type="Proteomes" id="UP001247805">
    <property type="component" value="Unassembled WGS sequence"/>
</dbReference>
<reference evidence="2 3" key="1">
    <citation type="submission" date="2023-10" db="EMBL/GenBank/DDBJ databases">
        <title>Glaciecola aquimarina strain GGW-M5 nov., isolated from a coastal seawater.</title>
        <authorList>
            <person name="Bayburt H."/>
            <person name="Kim J.M."/>
            <person name="Choi B.J."/>
            <person name="Jeon C.O."/>
        </authorList>
    </citation>
    <scope>NUCLEOTIDE SEQUENCE [LARGE SCALE GENOMIC DNA]</scope>
    <source>
        <strain evidence="2 3">KCTC 32108</strain>
    </source>
</reference>
<organism evidence="2 3">
    <name type="scientific">Paraglaciecola aquimarina</name>
    <dbReference type="NCBI Taxonomy" id="1235557"/>
    <lineage>
        <taxon>Bacteria</taxon>
        <taxon>Pseudomonadati</taxon>
        <taxon>Pseudomonadota</taxon>
        <taxon>Gammaproteobacteria</taxon>
        <taxon>Alteromonadales</taxon>
        <taxon>Alteromonadaceae</taxon>
        <taxon>Paraglaciecola</taxon>
    </lineage>
</organism>
<dbReference type="Gene3D" id="3.40.630.30">
    <property type="match status" value="1"/>
</dbReference>
<dbReference type="InterPro" id="IPR000182">
    <property type="entry name" value="GNAT_dom"/>
</dbReference>
<keyword evidence="2" id="KW-0012">Acyltransferase</keyword>
<evidence type="ECO:0000313" key="3">
    <source>
        <dbReference type="Proteomes" id="UP001247805"/>
    </source>
</evidence>
<evidence type="ECO:0000259" key="1">
    <source>
        <dbReference type="PROSITE" id="PS51186"/>
    </source>
</evidence>